<proteinExistence type="predicted"/>
<dbReference type="Proteomes" id="UP000188006">
    <property type="component" value="Unassembled WGS sequence"/>
</dbReference>
<dbReference type="OMA" id="IETINHH"/>
<dbReference type="Proteomes" id="UP000194501">
    <property type="component" value="Chromosome"/>
</dbReference>
<dbReference type="RefSeq" id="WP_001200048.1">
    <property type="nucleotide sequence ID" value="NZ_CATNNK010000249.1"/>
</dbReference>
<name>A0A1X9WYD7_SHISO</name>
<accession>A0A1X9WYD7</accession>
<sequence>MQYSEFRAMLQASRERNKHNSYAYTNNPTSYEVPTFSKSERKNIEAVIRSITPRDRFMPVRKTTKNTIKNYLANFDSYEQLPGKLDDVFIGFCRSEGHPKYNKKLFYLLKNLDEINASTVTNHLQRQATRLSYELPSDKYCALLAVMCAKLIGIVEHHIAVGNIEPMENEQPDFEFDPYLVTEDF</sequence>
<evidence type="ECO:0000313" key="3">
    <source>
        <dbReference type="Proteomes" id="UP000188006"/>
    </source>
</evidence>
<dbReference type="EMBL" id="FUBI01000202">
    <property type="protein sequence ID" value="SJH60977.1"/>
    <property type="molecule type" value="Genomic_DNA"/>
</dbReference>
<reference evidence="2 3" key="1">
    <citation type="submission" date="2017-01" db="EMBL/GenBank/DDBJ databases">
        <authorList>
            <consortium name="Pathogen Informatics"/>
        </authorList>
    </citation>
    <scope>NUCLEOTIDE SEQUENCE [LARGE SCALE GENOMIC DNA]</scope>
    <source>
        <strain evidence="3">sh1405</strain>
        <strain evidence="2">Sh1405</strain>
    </source>
</reference>
<evidence type="ECO:0000313" key="1">
    <source>
        <dbReference type="EMBL" id="ARS08662.1"/>
    </source>
</evidence>
<evidence type="ECO:0000313" key="2">
    <source>
        <dbReference type="EMBL" id="SJH60977.1"/>
    </source>
</evidence>
<evidence type="ECO:0000313" key="4">
    <source>
        <dbReference type="Proteomes" id="UP000194501"/>
    </source>
</evidence>
<dbReference type="AlphaFoldDB" id="A0A1X9WYD7"/>
<dbReference type="EMBL" id="CP019689">
    <property type="protein sequence ID" value="ARS08662.1"/>
    <property type="molecule type" value="Genomic_DNA"/>
</dbReference>
<protein>
    <submittedName>
        <fullName evidence="2">Uncharacterized protein</fullName>
    </submittedName>
</protein>
<gene>
    <name evidence="1" type="ORF">BZ172_28110</name>
    <name evidence="2" type="ORF">SAMEA1569760_04234</name>
</gene>
<reference evidence="1 4" key="2">
    <citation type="submission" date="2017-02" db="EMBL/GenBank/DDBJ databases">
        <authorList>
            <person name="Svab D."/>
            <person name="Balint B."/>
            <person name="Maroti G."/>
            <person name="Vasarhelyi B."/>
            <person name="Horvath B."/>
            <person name="Toth I."/>
        </authorList>
    </citation>
    <scope>NUCLEOTIDE SEQUENCE [LARGE SCALE GENOMIC DNA]</scope>
    <source>
        <strain evidence="1">75/02</strain>
    </source>
</reference>
<organism evidence="2 3">
    <name type="scientific">Shigella sonnei</name>
    <dbReference type="NCBI Taxonomy" id="624"/>
    <lineage>
        <taxon>Bacteria</taxon>
        <taxon>Pseudomonadati</taxon>
        <taxon>Pseudomonadota</taxon>
        <taxon>Gammaproteobacteria</taxon>
        <taxon>Enterobacterales</taxon>
        <taxon>Enterobacteriaceae</taxon>
        <taxon>Shigella</taxon>
    </lineage>
</organism>